<organism evidence="1 2">
    <name type="scientific">Synaphobranchus kaupii</name>
    <name type="common">Kaup's arrowtooth eel</name>
    <dbReference type="NCBI Taxonomy" id="118154"/>
    <lineage>
        <taxon>Eukaryota</taxon>
        <taxon>Metazoa</taxon>
        <taxon>Chordata</taxon>
        <taxon>Craniata</taxon>
        <taxon>Vertebrata</taxon>
        <taxon>Euteleostomi</taxon>
        <taxon>Actinopterygii</taxon>
        <taxon>Neopterygii</taxon>
        <taxon>Teleostei</taxon>
        <taxon>Anguilliformes</taxon>
        <taxon>Synaphobranchidae</taxon>
        <taxon>Synaphobranchus</taxon>
    </lineage>
</organism>
<name>A0A9Q1IHZ4_SYNKA</name>
<dbReference type="EMBL" id="JAINUF010000016">
    <property type="protein sequence ID" value="KAJ8340291.1"/>
    <property type="molecule type" value="Genomic_DNA"/>
</dbReference>
<gene>
    <name evidence="1" type="ORF">SKAU_G00349240</name>
</gene>
<proteinExistence type="predicted"/>
<sequence length="128" mass="14843">MPKLCPGSCSTDFHYMQMLLFCINNCSSFTSCTWRRFAFLQTSTEWSICLKHSNCPVLQTYPRCGSIFSTLKVNDHAWRGSVWNRELKFGTAFSTPRLKCRVFKEEKTVIKVALRCCIVLLNSSYDQF</sequence>
<dbReference type="AlphaFoldDB" id="A0A9Q1IHZ4"/>
<reference evidence="1" key="1">
    <citation type="journal article" date="2023" name="Science">
        <title>Genome structures resolve the early diversification of teleost fishes.</title>
        <authorList>
            <person name="Parey E."/>
            <person name="Louis A."/>
            <person name="Montfort J."/>
            <person name="Bouchez O."/>
            <person name="Roques C."/>
            <person name="Iampietro C."/>
            <person name="Lluch J."/>
            <person name="Castinel A."/>
            <person name="Donnadieu C."/>
            <person name="Desvignes T."/>
            <person name="Floi Bucao C."/>
            <person name="Jouanno E."/>
            <person name="Wen M."/>
            <person name="Mejri S."/>
            <person name="Dirks R."/>
            <person name="Jansen H."/>
            <person name="Henkel C."/>
            <person name="Chen W.J."/>
            <person name="Zahm M."/>
            <person name="Cabau C."/>
            <person name="Klopp C."/>
            <person name="Thompson A.W."/>
            <person name="Robinson-Rechavi M."/>
            <person name="Braasch I."/>
            <person name="Lecointre G."/>
            <person name="Bobe J."/>
            <person name="Postlethwait J.H."/>
            <person name="Berthelot C."/>
            <person name="Roest Crollius H."/>
            <person name="Guiguen Y."/>
        </authorList>
    </citation>
    <scope>NUCLEOTIDE SEQUENCE</scope>
    <source>
        <strain evidence="1">WJC10195</strain>
    </source>
</reference>
<accession>A0A9Q1IHZ4</accession>
<protein>
    <submittedName>
        <fullName evidence="1">Uncharacterized protein</fullName>
    </submittedName>
</protein>
<evidence type="ECO:0000313" key="1">
    <source>
        <dbReference type="EMBL" id="KAJ8340291.1"/>
    </source>
</evidence>
<evidence type="ECO:0000313" key="2">
    <source>
        <dbReference type="Proteomes" id="UP001152622"/>
    </source>
</evidence>
<keyword evidence="2" id="KW-1185">Reference proteome</keyword>
<dbReference type="PROSITE" id="PS51257">
    <property type="entry name" value="PROKAR_LIPOPROTEIN"/>
    <property type="match status" value="1"/>
</dbReference>
<dbReference type="Proteomes" id="UP001152622">
    <property type="component" value="Chromosome 16"/>
</dbReference>
<comment type="caution">
    <text evidence="1">The sequence shown here is derived from an EMBL/GenBank/DDBJ whole genome shotgun (WGS) entry which is preliminary data.</text>
</comment>